<name>A0A699ITI0_TANCI</name>
<dbReference type="EMBL" id="BKCJ010323504">
    <property type="protein sequence ID" value="GEZ78663.1"/>
    <property type="molecule type" value="Genomic_DNA"/>
</dbReference>
<gene>
    <name evidence="1" type="ORF">Tci_550636</name>
</gene>
<organism evidence="1">
    <name type="scientific">Tanacetum cinerariifolium</name>
    <name type="common">Dalmatian daisy</name>
    <name type="synonym">Chrysanthemum cinerariifolium</name>
    <dbReference type="NCBI Taxonomy" id="118510"/>
    <lineage>
        <taxon>Eukaryota</taxon>
        <taxon>Viridiplantae</taxon>
        <taxon>Streptophyta</taxon>
        <taxon>Embryophyta</taxon>
        <taxon>Tracheophyta</taxon>
        <taxon>Spermatophyta</taxon>
        <taxon>Magnoliopsida</taxon>
        <taxon>eudicotyledons</taxon>
        <taxon>Gunneridae</taxon>
        <taxon>Pentapetalae</taxon>
        <taxon>asterids</taxon>
        <taxon>campanulids</taxon>
        <taxon>Asterales</taxon>
        <taxon>Asteraceae</taxon>
        <taxon>Asteroideae</taxon>
        <taxon>Anthemideae</taxon>
        <taxon>Anthemidinae</taxon>
        <taxon>Tanacetum</taxon>
    </lineage>
</organism>
<comment type="caution">
    <text evidence="1">The sequence shown here is derived from an EMBL/GenBank/DDBJ whole genome shotgun (WGS) entry which is preliminary data.</text>
</comment>
<accession>A0A699ITI0</accession>
<sequence length="105" mass="11958">MASGTTGKGLLLKQLAIENERVGGGVVVVLVEIDKEEMEMDIFKARIHLQGNQLYAKVNTYIPKKISKSDMSLKEVIELHKQHNNMLFKPKPGRIMQDSNLRLRR</sequence>
<reference evidence="1" key="1">
    <citation type="journal article" date="2019" name="Sci. Rep.">
        <title>Draft genome of Tanacetum cinerariifolium, the natural source of mosquito coil.</title>
        <authorList>
            <person name="Yamashiro T."/>
            <person name="Shiraishi A."/>
            <person name="Satake H."/>
            <person name="Nakayama K."/>
        </authorList>
    </citation>
    <scope>NUCLEOTIDE SEQUENCE</scope>
</reference>
<protein>
    <submittedName>
        <fullName evidence="1">Uncharacterized protein</fullName>
    </submittedName>
</protein>
<evidence type="ECO:0000313" key="1">
    <source>
        <dbReference type="EMBL" id="GEZ78663.1"/>
    </source>
</evidence>
<dbReference type="AlphaFoldDB" id="A0A699ITI0"/>
<proteinExistence type="predicted"/>